<feature type="compositionally biased region" description="Polar residues" evidence="1">
    <location>
        <begin position="17"/>
        <end position="32"/>
    </location>
</feature>
<keyword evidence="3" id="KW-1185">Reference proteome</keyword>
<organism evidence="2 3">
    <name type="scientific">Sorghum bicolor</name>
    <name type="common">Sorghum</name>
    <name type="synonym">Sorghum vulgare</name>
    <dbReference type="NCBI Taxonomy" id="4558"/>
    <lineage>
        <taxon>Eukaryota</taxon>
        <taxon>Viridiplantae</taxon>
        <taxon>Streptophyta</taxon>
        <taxon>Embryophyta</taxon>
        <taxon>Tracheophyta</taxon>
        <taxon>Spermatophyta</taxon>
        <taxon>Magnoliopsida</taxon>
        <taxon>Liliopsida</taxon>
        <taxon>Poales</taxon>
        <taxon>Poaceae</taxon>
        <taxon>PACMAD clade</taxon>
        <taxon>Panicoideae</taxon>
        <taxon>Andropogonodae</taxon>
        <taxon>Andropogoneae</taxon>
        <taxon>Sorghinae</taxon>
        <taxon>Sorghum</taxon>
    </lineage>
</organism>
<reference evidence="2 3" key="1">
    <citation type="journal article" date="2009" name="Nature">
        <title>The Sorghum bicolor genome and the diversification of grasses.</title>
        <authorList>
            <person name="Paterson A.H."/>
            <person name="Bowers J.E."/>
            <person name="Bruggmann R."/>
            <person name="Dubchak I."/>
            <person name="Grimwood J."/>
            <person name="Gundlach H."/>
            <person name="Haberer G."/>
            <person name="Hellsten U."/>
            <person name="Mitros T."/>
            <person name="Poliakov A."/>
            <person name="Schmutz J."/>
            <person name="Spannagl M."/>
            <person name="Tang H."/>
            <person name="Wang X."/>
            <person name="Wicker T."/>
            <person name="Bharti A.K."/>
            <person name="Chapman J."/>
            <person name="Feltus F.A."/>
            <person name="Gowik U."/>
            <person name="Grigoriev I.V."/>
            <person name="Lyons E."/>
            <person name="Maher C.A."/>
            <person name="Martis M."/>
            <person name="Narechania A."/>
            <person name="Otillar R.P."/>
            <person name="Penning B.W."/>
            <person name="Salamov A.A."/>
            <person name="Wang Y."/>
            <person name="Zhang L."/>
            <person name="Carpita N.C."/>
            <person name="Freeling M."/>
            <person name="Gingle A.R."/>
            <person name="Hash C.T."/>
            <person name="Keller B."/>
            <person name="Klein P."/>
            <person name="Kresovich S."/>
            <person name="McCann M.C."/>
            <person name="Ming R."/>
            <person name="Peterson D.G."/>
            <person name="Mehboob-ur-Rahman"/>
            <person name="Ware D."/>
            <person name="Westhoff P."/>
            <person name="Mayer K.F."/>
            <person name="Messing J."/>
            <person name="Rokhsar D.S."/>
        </authorList>
    </citation>
    <scope>NUCLEOTIDE SEQUENCE [LARGE SCALE GENOMIC DNA]</scope>
    <source>
        <strain evidence="3">cv. BTx623</strain>
    </source>
</reference>
<reference evidence="3" key="2">
    <citation type="journal article" date="2018" name="Plant J.">
        <title>The Sorghum bicolor reference genome: improved assembly, gene annotations, a transcriptome atlas, and signatures of genome organization.</title>
        <authorList>
            <person name="McCormick R.F."/>
            <person name="Truong S.K."/>
            <person name="Sreedasyam A."/>
            <person name="Jenkins J."/>
            <person name="Shu S."/>
            <person name="Sims D."/>
            <person name="Kennedy M."/>
            <person name="Amirebrahimi M."/>
            <person name="Weers B.D."/>
            <person name="McKinley B."/>
            <person name="Mattison A."/>
            <person name="Morishige D.T."/>
            <person name="Grimwood J."/>
            <person name="Schmutz J."/>
            <person name="Mullet J.E."/>
        </authorList>
    </citation>
    <scope>NUCLEOTIDE SEQUENCE [LARGE SCALE GENOMIC DNA]</scope>
    <source>
        <strain evidence="3">cv. BTx623</strain>
    </source>
</reference>
<dbReference type="InParanoid" id="A0A1B6PPE5"/>
<proteinExistence type="predicted"/>
<name>A0A1B6PPE5_SORBI</name>
<feature type="compositionally biased region" description="Pro residues" evidence="1">
    <location>
        <begin position="51"/>
        <end position="63"/>
    </location>
</feature>
<gene>
    <name evidence="2" type="ORF">SORBI_3005G001800</name>
</gene>
<evidence type="ECO:0000256" key="1">
    <source>
        <dbReference type="SAM" id="MobiDB-lite"/>
    </source>
</evidence>
<dbReference type="AlphaFoldDB" id="A0A1B6PPE5"/>
<sequence>MGKKQPPSSQKKKKKTLPNSSLPVSSRCQTPGATRWRRRRRRPRAARRGRPPPPLPLHLPPPPPPLSVLLLRRSSCAPVLQETLGASARGPQLRVPSSFAPAAQLRSWMWRLLAPPPRVLQRRRRRRVIPSSLLSLCAQAQSPDVIC</sequence>
<feature type="region of interest" description="Disordered" evidence="1">
    <location>
        <begin position="1"/>
        <end position="63"/>
    </location>
</feature>
<evidence type="ECO:0000313" key="2">
    <source>
        <dbReference type="EMBL" id="KXG27542.1"/>
    </source>
</evidence>
<accession>A0A1B6PPE5</accession>
<dbReference type="EMBL" id="CM000764">
    <property type="protein sequence ID" value="KXG27542.1"/>
    <property type="molecule type" value="Genomic_DNA"/>
</dbReference>
<protein>
    <submittedName>
        <fullName evidence="2">Uncharacterized protein</fullName>
    </submittedName>
</protein>
<dbReference type="Gramene" id="KXG27542">
    <property type="protein sequence ID" value="KXG27542"/>
    <property type="gene ID" value="SORBI_3005G001800"/>
</dbReference>
<dbReference type="Proteomes" id="UP000000768">
    <property type="component" value="Chromosome 5"/>
</dbReference>
<feature type="compositionally biased region" description="Basic residues" evidence="1">
    <location>
        <begin position="35"/>
        <end position="50"/>
    </location>
</feature>
<evidence type="ECO:0000313" key="3">
    <source>
        <dbReference type="Proteomes" id="UP000000768"/>
    </source>
</evidence>